<dbReference type="KEGG" id="asem:NNL22_13120"/>
<dbReference type="InterPro" id="IPR039935">
    <property type="entry name" value="YML079W-like"/>
</dbReference>
<proteinExistence type="predicted"/>
<dbReference type="Gene3D" id="2.60.120.10">
    <property type="entry name" value="Jelly Rolls"/>
    <property type="match status" value="1"/>
</dbReference>
<dbReference type="InterPro" id="IPR014710">
    <property type="entry name" value="RmlC-like_jellyroll"/>
</dbReference>
<dbReference type="Pfam" id="PF06172">
    <property type="entry name" value="Cupin_5"/>
    <property type="match status" value="1"/>
</dbReference>
<dbReference type="Proteomes" id="UP001164472">
    <property type="component" value="Chromosome"/>
</dbReference>
<name>A0A9E8HG09_9ALTE</name>
<dbReference type="CDD" id="cd06121">
    <property type="entry name" value="cupin_YML079wp"/>
    <property type="match status" value="1"/>
</dbReference>
<dbReference type="InterPro" id="IPR009327">
    <property type="entry name" value="Cupin_DUF985"/>
</dbReference>
<accession>A0A9E8HG09</accession>
<dbReference type="RefSeq" id="WP_251811426.1">
    <property type="nucleotide sequence ID" value="NZ_CP101527.1"/>
</dbReference>
<feature type="domain" description="DUF985" evidence="1">
    <location>
        <begin position="6"/>
        <end position="132"/>
    </location>
</feature>
<dbReference type="PANTHER" id="PTHR33387">
    <property type="entry name" value="RMLC-LIKE JELLY ROLL FOLD PROTEIN"/>
    <property type="match status" value="1"/>
</dbReference>
<sequence length="160" mass="17809">MSKALIIQTLGLSPHIEGGYFKRTFESESLMGNHKRAMSSIYYLLTDDSSTGFLHQNQSDIIHFFHSGSPIEYTLISPEGVISTHILGPDLSKGHQFQLVVKGGYWKASQLLEGSFGLISESVCPGFEYADMIIASRAQMQQSYPTLIDRIEHLIKPTTV</sequence>
<dbReference type="AlphaFoldDB" id="A0A9E8HG09"/>
<dbReference type="EMBL" id="CP101527">
    <property type="protein sequence ID" value="UZW73965.1"/>
    <property type="molecule type" value="Genomic_DNA"/>
</dbReference>
<protein>
    <submittedName>
        <fullName evidence="2">Cupin domain-containing protein</fullName>
    </submittedName>
</protein>
<evidence type="ECO:0000313" key="3">
    <source>
        <dbReference type="Proteomes" id="UP001164472"/>
    </source>
</evidence>
<dbReference type="InterPro" id="IPR011051">
    <property type="entry name" value="RmlC_Cupin_sf"/>
</dbReference>
<gene>
    <name evidence="2" type="ORF">NNL22_13120</name>
</gene>
<dbReference type="SUPFAM" id="SSF51182">
    <property type="entry name" value="RmlC-like cupins"/>
    <property type="match status" value="1"/>
</dbReference>
<evidence type="ECO:0000259" key="1">
    <source>
        <dbReference type="Pfam" id="PF06172"/>
    </source>
</evidence>
<organism evidence="2 3">
    <name type="scientific">Alkalimarinus sediminis</name>
    <dbReference type="NCBI Taxonomy" id="1632866"/>
    <lineage>
        <taxon>Bacteria</taxon>
        <taxon>Pseudomonadati</taxon>
        <taxon>Pseudomonadota</taxon>
        <taxon>Gammaproteobacteria</taxon>
        <taxon>Alteromonadales</taxon>
        <taxon>Alteromonadaceae</taxon>
        <taxon>Alkalimarinus</taxon>
    </lineage>
</organism>
<evidence type="ECO:0000313" key="2">
    <source>
        <dbReference type="EMBL" id="UZW73965.1"/>
    </source>
</evidence>
<dbReference type="PANTHER" id="PTHR33387:SF3">
    <property type="entry name" value="DUF985 DOMAIN-CONTAINING PROTEIN"/>
    <property type="match status" value="1"/>
</dbReference>
<keyword evidence="3" id="KW-1185">Reference proteome</keyword>
<reference evidence="2" key="1">
    <citation type="submission" date="2022-07" db="EMBL/GenBank/DDBJ databases">
        <title>Alkalimarinus sp. nov., isolated from gut of a Alitta virens.</title>
        <authorList>
            <person name="Yang A.I."/>
            <person name="Shin N.-R."/>
        </authorList>
    </citation>
    <scope>NUCLEOTIDE SEQUENCE</scope>
    <source>
        <strain evidence="2">FA028</strain>
    </source>
</reference>